<reference evidence="2" key="1">
    <citation type="submission" date="2012-12" db="EMBL/GenBank/DDBJ databases">
        <authorList>
            <person name="Hellsten U."/>
            <person name="Grimwood J."/>
            <person name="Chapman J.A."/>
            <person name="Shapiro H."/>
            <person name="Aerts A."/>
            <person name="Otillar R.P."/>
            <person name="Terry A.Y."/>
            <person name="Boore J.L."/>
            <person name="Simakov O."/>
            <person name="Marletaz F."/>
            <person name="Cho S.-J."/>
            <person name="Edsinger-Gonzales E."/>
            <person name="Havlak P."/>
            <person name="Kuo D.-H."/>
            <person name="Larsson T."/>
            <person name="Lv J."/>
            <person name="Arendt D."/>
            <person name="Savage R."/>
            <person name="Osoegawa K."/>
            <person name="de Jong P."/>
            <person name="Lindberg D.R."/>
            <person name="Seaver E.C."/>
            <person name="Weisblat D.A."/>
            <person name="Putnam N.H."/>
            <person name="Grigoriev I.V."/>
            <person name="Rokhsar D.S."/>
        </authorList>
    </citation>
    <scope>NUCLEOTIDE SEQUENCE</scope>
    <source>
        <strain evidence="2">I ESC-2004</strain>
    </source>
</reference>
<protein>
    <submittedName>
        <fullName evidence="1">Uncharacterized protein</fullName>
    </submittedName>
</protein>
<dbReference type="EnsemblMetazoa" id="CapteT195290">
    <property type="protein sequence ID" value="CapteP195290"/>
    <property type="gene ID" value="CapteG195290"/>
</dbReference>
<reference evidence="1" key="3">
    <citation type="submission" date="2015-06" db="UniProtKB">
        <authorList>
            <consortium name="EnsemblMetazoa"/>
        </authorList>
    </citation>
    <scope>IDENTIFICATION</scope>
</reference>
<dbReference type="EMBL" id="AMQN01026134">
    <property type="status" value="NOT_ANNOTATED_CDS"/>
    <property type="molecule type" value="Genomic_DNA"/>
</dbReference>
<keyword evidence="2" id="KW-1185">Reference proteome</keyword>
<dbReference type="Proteomes" id="UP000014760">
    <property type="component" value="Unassembled WGS sequence"/>
</dbReference>
<name>X1ZUV6_CAPTE</name>
<evidence type="ECO:0000313" key="2">
    <source>
        <dbReference type="Proteomes" id="UP000014760"/>
    </source>
</evidence>
<organism evidence="1 2">
    <name type="scientific">Capitella teleta</name>
    <name type="common">Polychaete worm</name>
    <dbReference type="NCBI Taxonomy" id="283909"/>
    <lineage>
        <taxon>Eukaryota</taxon>
        <taxon>Metazoa</taxon>
        <taxon>Spiralia</taxon>
        <taxon>Lophotrochozoa</taxon>
        <taxon>Annelida</taxon>
        <taxon>Polychaeta</taxon>
        <taxon>Sedentaria</taxon>
        <taxon>Scolecida</taxon>
        <taxon>Capitellidae</taxon>
        <taxon>Capitella</taxon>
    </lineage>
</organism>
<sequence length="230" mass="25942">MSTGKETRGTWGKIISLFLCSRHTADEEERDDVDTFESMGHASDQAHRQDMWNVMMGKHSLIVGLHSPLVRNCSKKFDSSIAEEVDQQKRSFNNNSNRNVDEIEARITAMLHTEISASANTLRKTKSNEDGKVIRRIVDELEPGITVMSHTERVVPAKHLRRTQNNKEGDSKRRHRRNESCKKCTCGHATLNGKPSSASTWSNDPGGIVKYGDSAFAQAMREKYLTPKNE</sequence>
<dbReference type="HOGENOM" id="CLU_1205750_0_0_1"/>
<dbReference type="AlphaFoldDB" id="X1ZUV6"/>
<proteinExistence type="predicted"/>
<reference evidence="2" key="2">
    <citation type="journal article" date="2013" name="Nature">
        <title>Insights into bilaterian evolution from three spiralian genomes.</title>
        <authorList>
            <person name="Simakov O."/>
            <person name="Marletaz F."/>
            <person name="Cho S.J."/>
            <person name="Edsinger-Gonzales E."/>
            <person name="Havlak P."/>
            <person name="Hellsten U."/>
            <person name="Kuo D.H."/>
            <person name="Larsson T."/>
            <person name="Lv J."/>
            <person name="Arendt D."/>
            <person name="Savage R."/>
            <person name="Osoegawa K."/>
            <person name="de Jong P."/>
            <person name="Grimwood J."/>
            <person name="Chapman J.A."/>
            <person name="Shapiro H."/>
            <person name="Aerts A."/>
            <person name="Otillar R.P."/>
            <person name="Terry A.Y."/>
            <person name="Boore J.L."/>
            <person name="Grigoriev I.V."/>
            <person name="Lindberg D.R."/>
            <person name="Seaver E.C."/>
            <person name="Weisblat D.A."/>
            <person name="Putnam N.H."/>
            <person name="Rokhsar D.S."/>
        </authorList>
    </citation>
    <scope>NUCLEOTIDE SEQUENCE</scope>
    <source>
        <strain evidence="2">I ESC-2004</strain>
    </source>
</reference>
<evidence type="ECO:0000313" key="1">
    <source>
        <dbReference type="EnsemblMetazoa" id="CapteP195290"/>
    </source>
</evidence>
<accession>X1ZUV6</accession>